<dbReference type="InterPro" id="IPR011990">
    <property type="entry name" value="TPR-like_helical_dom_sf"/>
</dbReference>
<dbReference type="InterPro" id="IPR019734">
    <property type="entry name" value="TPR_rpt"/>
</dbReference>
<evidence type="ECO:0000256" key="1">
    <source>
        <dbReference type="ARBA" id="ARBA00022737"/>
    </source>
</evidence>
<protein>
    <submittedName>
        <fullName evidence="5">Uncharacterized protein</fullName>
    </submittedName>
</protein>
<gene>
    <name evidence="5" type="ORF">CX676_12150</name>
</gene>
<dbReference type="Gene3D" id="1.25.40.10">
    <property type="entry name" value="Tetratricopeptide repeat domain"/>
    <property type="match status" value="2"/>
</dbReference>
<feature type="region of interest" description="Disordered" evidence="4">
    <location>
        <begin position="1"/>
        <end position="65"/>
    </location>
</feature>
<sequence>MSGAVQAQDAPPPPRPDNLQAPATSQDANPEAEDEDAPAPEAGPEAPVEEAVGPVDEAPAEPDLPPAPLTMGLAGPYLAARIAVVENDFIVAARYFKQAIAHDPGDPFLQDSALVSMISAGQMDGALELAQQMTSDGKDGTELAGLVLRAHYAQAEDWDGLLAEIARNNSEGAEGGPQGNNLLDGMLAAWAKLGAGNATEALADFAAMAKVPGAAGMLDYQLAMARALAGDYEGANELLSRDGADSHLMGVLARAQVLAQLDRRDEALALLDGVPAGASEPQVVDLRNRLDAGEDVTFDVVKSPRDGIAQVFLTFATALASSPEPEPLALIHARLASWVAPELGEARLVTAQILQMHQQYDLAEAEFEALRRLGQVRPVAELSRIDSLSRAERFDEAEKAALALTAAQPDLPQAWIAQGDLLRQQDKFSAAVPAYDKALSLIPEDQGDQRWFPLYARGIALERSGQFDRAEADLKAALEIRPDQPSLLNYLGYSWIDRGENLDEALKLIQKAVELSPDDGYIQDSLAWAYFRLGRYQDAVEPMELAARSMSADPLVNDHLGDVYWMVGRKREAEVQWRRALSLKPTETEDDVDPERIKAKLERGLDAVMAEEGAGPSHAPVTPTTAENGTATQSE</sequence>
<reference evidence="5 6" key="1">
    <citation type="journal article" date="2013" name="Antonie Van Leeuwenhoek">
        <title>Paracoccus zhejiangensis sp. nov., isolated from activated sludge in wastewater-treatment system.</title>
        <authorList>
            <person name="Wu Z.G."/>
            <person name="Zhang D.F."/>
            <person name="Liu Y.L."/>
            <person name="Wang F."/>
            <person name="Jiang X."/>
            <person name="Li C."/>
            <person name="Li S.P."/>
            <person name="Hong Q."/>
            <person name="Li W.J."/>
        </authorList>
    </citation>
    <scope>NUCLEOTIDE SEQUENCE [LARGE SCALE GENOMIC DNA]</scope>
    <source>
        <strain evidence="5 6">J6</strain>
    </source>
</reference>
<dbReference type="Proteomes" id="UP000234530">
    <property type="component" value="Chromosome"/>
</dbReference>
<dbReference type="SMART" id="SM00028">
    <property type="entry name" value="TPR"/>
    <property type="match status" value="4"/>
</dbReference>
<proteinExistence type="predicted"/>
<evidence type="ECO:0000313" key="5">
    <source>
        <dbReference type="EMBL" id="AUH66325.1"/>
    </source>
</evidence>
<evidence type="ECO:0000256" key="3">
    <source>
        <dbReference type="PROSITE-ProRule" id="PRU00339"/>
    </source>
</evidence>
<feature type="compositionally biased region" description="Polar residues" evidence="4">
    <location>
        <begin position="622"/>
        <end position="635"/>
    </location>
</feature>
<evidence type="ECO:0000256" key="4">
    <source>
        <dbReference type="SAM" id="MobiDB-lite"/>
    </source>
</evidence>
<feature type="repeat" description="TPR" evidence="3">
    <location>
        <begin position="412"/>
        <end position="445"/>
    </location>
</feature>
<dbReference type="KEGG" id="pzh:CX676_12150"/>
<keyword evidence="6" id="KW-1185">Reference proteome</keyword>
<feature type="compositionally biased region" description="Low complexity" evidence="4">
    <location>
        <begin position="39"/>
        <end position="57"/>
    </location>
</feature>
<evidence type="ECO:0000256" key="2">
    <source>
        <dbReference type="ARBA" id="ARBA00022803"/>
    </source>
</evidence>
<accession>A0A2H5F456</accession>
<keyword evidence="2 3" id="KW-0802">TPR repeat</keyword>
<dbReference type="OrthoDB" id="9766710at2"/>
<dbReference type="SUPFAM" id="SSF48452">
    <property type="entry name" value="TPR-like"/>
    <property type="match status" value="3"/>
</dbReference>
<dbReference type="AlphaFoldDB" id="A0A2H5F456"/>
<dbReference type="InterPro" id="IPR051012">
    <property type="entry name" value="CellSynth/LPSAsmb/PSIAsmb"/>
</dbReference>
<dbReference type="PANTHER" id="PTHR45586:SF1">
    <property type="entry name" value="LIPOPOLYSACCHARIDE ASSEMBLY PROTEIN B"/>
    <property type="match status" value="1"/>
</dbReference>
<organism evidence="5 6">
    <name type="scientific">Paracoccus zhejiangensis</name>
    <dbReference type="NCBI Taxonomy" id="1077935"/>
    <lineage>
        <taxon>Bacteria</taxon>
        <taxon>Pseudomonadati</taxon>
        <taxon>Pseudomonadota</taxon>
        <taxon>Alphaproteobacteria</taxon>
        <taxon>Rhodobacterales</taxon>
        <taxon>Paracoccaceae</taxon>
        <taxon>Paracoccus</taxon>
    </lineage>
</organism>
<feature type="region of interest" description="Disordered" evidence="4">
    <location>
        <begin position="607"/>
        <end position="635"/>
    </location>
</feature>
<dbReference type="PANTHER" id="PTHR45586">
    <property type="entry name" value="TPR REPEAT-CONTAINING PROTEIN PA4667"/>
    <property type="match status" value="1"/>
</dbReference>
<dbReference type="Pfam" id="PF13432">
    <property type="entry name" value="TPR_16"/>
    <property type="match status" value="2"/>
</dbReference>
<evidence type="ECO:0000313" key="6">
    <source>
        <dbReference type="Proteomes" id="UP000234530"/>
    </source>
</evidence>
<feature type="repeat" description="TPR" evidence="3">
    <location>
        <begin position="554"/>
        <end position="587"/>
    </location>
</feature>
<dbReference type="EMBL" id="CP025430">
    <property type="protein sequence ID" value="AUH66325.1"/>
    <property type="molecule type" value="Genomic_DNA"/>
</dbReference>
<keyword evidence="1" id="KW-0677">Repeat</keyword>
<name>A0A2H5F456_9RHOB</name>
<dbReference type="PROSITE" id="PS50005">
    <property type="entry name" value="TPR"/>
    <property type="match status" value="2"/>
</dbReference>